<sequence length="111" mass="10690">MVMSHSARPAGLIGLVALGILVGAAAAQASEPQLPPQALWTQTAEAPGSDTTAASNESDDNARNDRIGSMAVGHDFGHPGAAAPHGHAGGFDAGHGGRGGGGHGGGGHGSR</sequence>
<accession>A0ABU1JVP7</accession>
<evidence type="ECO:0000313" key="4">
    <source>
        <dbReference type="Proteomes" id="UP001262410"/>
    </source>
</evidence>
<dbReference type="Proteomes" id="UP001262410">
    <property type="component" value="Unassembled WGS sequence"/>
</dbReference>
<evidence type="ECO:0000256" key="2">
    <source>
        <dbReference type="SAM" id="SignalP"/>
    </source>
</evidence>
<evidence type="ECO:0000313" key="3">
    <source>
        <dbReference type="EMBL" id="MDR6292696.1"/>
    </source>
</evidence>
<feature type="signal peptide" evidence="2">
    <location>
        <begin position="1"/>
        <end position="29"/>
    </location>
</feature>
<evidence type="ECO:0000256" key="1">
    <source>
        <dbReference type="SAM" id="MobiDB-lite"/>
    </source>
</evidence>
<gene>
    <name evidence="3" type="ORF">E9232_005236</name>
</gene>
<comment type="caution">
    <text evidence="3">The sequence shown here is derived from an EMBL/GenBank/DDBJ whole genome shotgun (WGS) entry which is preliminary data.</text>
</comment>
<proteinExistence type="predicted"/>
<name>A0ABU1JVP7_9PROT</name>
<protein>
    <submittedName>
        <fullName evidence="3">Uncharacterized protein</fullName>
    </submittedName>
</protein>
<feature type="compositionally biased region" description="Polar residues" evidence="1">
    <location>
        <begin position="39"/>
        <end position="56"/>
    </location>
</feature>
<reference evidence="3 4" key="1">
    <citation type="submission" date="2023-07" db="EMBL/GenBank/DDBJ databases">
        <title>Sorghum-associated microbial communities from plants grown in Nebraska, USA.</title>
        <authorList>
            <person name="Schachtman D."/>
        </authorList>
    </citation>
    <scope>NUCLEOTIDE SEQUENCE [LARGE SCALE GENOMIC DNA]</scope>
    <source>
        <strain evidence="3 4">584</strain>
    </source>
</reference>
<keyword evidence="4" id="KW-1185">Reference proteome</keyword>
<feature type="chain" id="PRO_5046670657" evidence="2">
    <location>
        <begin position="30"/>
        <end position="111"/>
    </location>
</feature>
<feature type="compositionally biased region" description="Gly residues" evidence="1">
    <location>
        <begin position="87"/>
        <end position="111"/>
    </location>
</feature>
<feature type="region of interest" description="Disordered" evidence="1">
    <location>
        <begin position="27"/>
        <end position="111"/>
    </location>
</feature>
<organism evidence="3 4">
    <name type="scientific">Inquilinus ginsengisoli</name>
    <dbReference type="NCBI Taxonomy" id="363840"/>
    <lineage>
        <taxon>Bacteria</taxon>
        <taxon>Pseudomonadati</taxon>
        <taxon>Pseudomonadota</taxon>
        <taxon>Alphaproteobacteria</taxon>
        <taxon>Rhodospirillales</taxon>
        <taxon>Rhodospirillaceae</taxon>
        <taxon>Inquilinus</taxon>
    </lineage>
</organism>
<keyword evidence="2" id="KW-0732">Signal</keyword>
<dbReference type="EMBL" id="JAVDPW010000009">
    <property type="protein sequence ID" value="MDR6292696.1"/>
    <property type="molecule type" value="Genomic_DNA"/>
</dbReference>